<reference evidence="1 2" key="1">
    <citation type="journal article" date="2020" name="ISME J.">
        <title>Uncovering the hidden diversity of litter-decomposition mechanisms in mushroom-forming fungi.</title>
        <authorList>
            <person name="Floudas D."/>
            <person name="Bentzer J."/>
            <person name="Ahren D."/>
            <person name="Johansson T."/>
            <person name="Persson P."/>
            <person name="Tunlid A."/>
        </authorList>
    </citation>
    <scope>NUCLEOTIDE SEQUENCE [LARGE SCALE GENOMIC DNA]</scope>
    <source>
        <strain evidence="1 2">CBS 406.79</strain>
    </source>
</reference>
<dbReference type="EMBL" id="JAACJN010000136">
    <property type="protein sequence ID" value="KAF5368198.1"/>
    <property type="molecule type" value="Genomic_DNA"/>
</dbReference>
<proteinExistence type="predicted"/>
<organism evidence="1 2">
    <name type="scientific">Collybiopsis confluens</name>
    <dbReference type="NCBI Taxonomy" id="2823264"/>
    <lineage>
        <taxon>Eukaryota</taxon>
        <taxon>Fungi</taxon>
        <taxon>Dikarya</taxon>
        <taxon>Basidiomycota</taxon>
        <taxon>Agaricomycotina</taxon>
        <taxon>Agaricomycetes</taxon>
        <taxon>Agaricomycetidae</taxon>
        <taxon>Agaricales</taxon>
        <taxon>Marasmiineae</taxon>
        <taxon>Omphalotaceae</taxon>
        <taxon>Collybiopsis</taxon>
    </lineage>
</organism>
<name>A0A8H5LST9_9AGAR</name>
<sequence length="471" mass="52719">MTDNTKPISKSDAIFARAYASAIKSKFEVAIGEIRYILTSPVTLRGMAAGDLVYPQITNFLIYKLADALQHSDNPTFIGASADSYLQQLRSYLEWVKTGTNPSSFIVASMNSARNAAINANKNYSTILTQGQVTWNKVKKSYPDLDFWKWASAHFPTLSEADKTRLAARKDLYAVMEQYFDSKTASTLSHYMDVIDNATNAQTPIIDMNQKGLVNDQALISKAIGIGNSGKQAPENDITQSTVQVPLYTIENYASTVQGWITAAKHNAPRDKIIKIEIHEGKDTTWEDLGFKQVYGGGGGEFWPFLHADVYVNNQWEEHVLKTENWEDAVSLRLAMIDLETFNIQPGKWDIPDIKTQFPDRLPYSPDALGTKFVRVVSILVGYDIELRVQFVSKLRDQVDSIYEQVKSTRGRMSIFGFHVSAGLEGGTTTLDQVETRFEDVKWDKSSGIMTLTPTKNQVYPTILGAVAQRF</sequence>
<evidence type="ECO:0000313" key="1">
    <source>
        <dbReference type="EMBL" id="KAF5368198.1"/>
    </source>
</evidence>
<accession>A0A8H5LST9</accession>
<dbReference type="Proteomes" id="UP000518752">
    <property type="component" value="Unassembled WGS sequence"/>
</dbReference>
<gene>
    <name evidence="1" type="ORF">D9757_011290</name>
</gene>
<dbReference type="AlphaFoldDB" id="A0A8H5LST9"/>
<comment type="caution">
    <text evidence="1">The sequence shown here is derived from an EMBL/GenBank/DDBJ whole genome shotgun (WGS) entry which is preliminary data.</text>
</comment>
<dbReference type="OrthoDB" id="2833384at2759"/>
<keyword evidence="2" id="KW-1185">Reference proteome</keyword>
<evidence type="ECO:0000313" key="2">
    <source>
        <dbReference type="Proteomes" id="UP000518752"/>
    </source>
</evidence>
<protein>
    <submittedName>
        <fullName evidence="1">Uncharacterized protein</fullName>
    </submittedName>
</protein>